<dbReference type="AlphaFoldDB" id="A0A1I4TAR0"/>
<dbReference type="PIRSF" id="PIRSF020979">
    <property type="entry name" value="UCP020979"/>
    <property type="match status" value="1"/>
</dbReference>
<dbReference type="Pfam" id="PF11202">
    <property type="entry name" value="StiP"/>
    <property type="match status" value="1"/>
</dbReference>
<keyword evidence="4" id="KW-1185">Reference proteome</keyword>
<dbReference type="STRING" id="758825.SAMN02982985_05132"/>
<proteinExistence type="predicted"/>
<dbReference type="InterPro" id="IPR048336">
    <property type="entry name" value="StiP-like"/>
</dbReference>
<organism evidence="3 4">
    <name type="scientific">Rugamonas rubra</name>
    <dbReference type="NCBI Taxonomy" id="758825"/>
    <lineage>
        <taxon>Bacteria</taxon>
        <taxon>Pseudomonadati</taxon>
        <taxon>Pseudomonadota</taxon>
        <taxon>Betaproteobacteria</taxon>
        <taxon>Burkholderiales</taxon>
        <taxon>Oxalobacteraceae</taxon>
        <taxon>Telluria group</taxon>
        <taxon>Rugamonas</taxon>
    </lineage>
</organism>
<evidence type="ECO:0000259" key="2">
    <source>
        <dbReference type="Pfam" id="PF15608"/>
    </source>
</evidence>
<reference evidence="3 4" key="1">
    <citation type="submission" date="2016-10" db="EMBL/GenBank/DDBJ databases">
        <authorList>
            <person name="de Groot N.N."/>
        </authorList>
    </citation>
    <scope>NUCLEOTIDE SEQUENCE [LARGE SCALE GENOMIC DNA]</scope>
    <source>
        <strain evidence="3 4">ATCC 43154</strain>
    </source>
</reference>
<name>A0A1I4TAR0_9BURK</name>
<dbReference type="Proteomes" id="UP000199470">
    <property type="component" value="Unassembled WGS sequence"/>
</dbReference>
<gene>
    <name evidence="3" type="ORF">SAMN02982985_05132</name>
</gene>
<evidence type="ECO:0000313" key="3">
    <source>
        <dbReference type="EMBL" id="SFM73776.1"/>
    </source>
</evidence>
<feature type="domain" description="PELOTA RNA-binding" evidence="2">
    <location>
        <begin position="310"/>
        <end position="388"/>
    </location>
</feature>
<feature type="domain" description="Cysteine protease StiP N-terminal" evidence="1">
    <location>
        <begin position="9"/>
        <end position="257"/>
    </location>
</feature>
<protein>
    <submittedName>
        <fullName evidence="3">PELOTA RNA binding domain-containing protein</fullName>
    </submittedName>
</protein>
<dbReference type="Pfam" id="PF15608">
    <property type="entry name" value="PELOTA_1"/>
    <property type="match status" value="1"/>
</dbReference>
<evidence type="ECO:0000259" key="1">
    <source>
        <dbReference type="Pfam" id="PF11202"/>
    </source>
</evidence>
<evidence type="ECO:0000313" key="4">
    <source>
        <dbReference type="Proteomes" id="UP000199470"/>
    </source>
</evidence>
<dbReference type="InterPro" id="IPR011215">
    <property type="entry name" value="StiP_N"/>
</dbReference>
<accession>A0A1I4TAR0</accession>
<dbReference type="EMBL" id="FOTW01000030">
    <property type="protein sequence ID" value="SFM73776.1"/>
    <property type="molecule type" value="Genomic_DNA"/>
</dbReference>
<dbReference type="InterPro" id="IPR028157">
    <property type="entry name" value="PELOTA_dom"/>
</dbReference>
<sequence>MNAAMNFSGSYHGDDVQFLLKPLALASFVDVPDKERLIQSGRRHYSEMLSRESLPSARYLEVFRAACAANLERMAGDCLALAGLIAQRRSGPVTLVSLARAGTPVGVVLKRLLGGVFGRETAHYSLSIIRDRGIDQVALEYILARGHAAESIVFVDGWTGKGVISGELQASMADFNASHGCAIDSGLYVLSDLAGVAACAAAHDDYLIPSSILNATVSGLVSRSILNQSIGPADFHGCVYYAEFEPQDQSRAFADSLVERALALAAGEATSAAAVGAPFGATHGASRGAAGEAAALAATLAARDEAARVSRRYMAEAMREHAIADRNLIKPGLGEATRVLLRRTPERLIVRDAASADVAHLLVLAREKNVPVHIDPELPYQAVSIIRNVSDG</sequence>
<dbReference type="RefSeq" id="WP_245774450.1">
    <property type="nucleotide sequence ID" value="NZ_FOTW01000030.1"/>
</dbReference>